<dbReference type="Pfam" id="PF02721">
    <property type="entry name" value="DUF223"/>
    <property type="match status" value="1"/>
</dbReference>
<feature type="region of interest" description="Disordered" evidence="1">
    <location>
        <begin position="582"/>
        <end position="693"/>
    </location>
</feature>
<dbReference type="EMBL" id="BQKI01000075">
    <property type="protein sequence ID" value="GJN22419.1"/>
    <property type="molecule type" value="Genomic_DNA"/>
</dbReference>
<dbReference type="InterPro" id="IPR003871">
    <property type="entry name" value="RFA1B/D_OB_1st"/>
</dbReference>
<comment type="caution">
    <text evidence="3">The sequence shown here is derived from an EMBL/GenBank/DDBJ whole genome shotgun (WGS) entry which is preliminary data.</text>
</comment>
<dbReference type="AlphaFoldDB" id="A0AAV5EGZ8"/>
<reference evidence="3" key="1">
    <citation type="journal article" date="2018" name="DNA Res.">
        <title>Multiple hybrid de novo genome assembly of finger millet, an orphan allotetraploid crop.</title>
        <authorList>
            <person name="Hatakeyama M."/>
            <person name="Aluri S."/>
            <person name="Balachadran M.T."/>
            <person name="Sivarajan S.R."/>
            <person name="Patrignani A."/>
            <person name="Gruter S."/>
            <person name="Poveda L."/>
            <person name="Shimizu-Inatsugi R."/>
            <person name="Baeten J."/>
            <person name="Francoijs K.J."/>
            <person name="Nataraja K.N."/>
            <person name="Reddy Y.A.N."/>
            <person name="Phadnis S."/>
            <person name="Ravikumar R.L."/>
            <person name="Schlapbach R."/>
            <person name="Sreeman S.M."/>
            <person name="Shimizu K.K."/>
        </authorList>
    </citation>
    <scope>NUCLEOTIDE SEQUENCE</scope>
</reference>
<reference evidence="3" key="2">
    <citation type="submission" date="2021-12" db="EMBL/GenBank/DDBJ databases">
        <title>Resequencing data analysis of finger millet.</title>
        <authorList>
            <person name="Hatakeyama M."/>
            <person name="Aluri S."/>
            <person name="Balachadran M.T."/>
            <person name="Sivarajan S.R."/>
            <person name="Poveda L."/>
            <person name="Shimizu-Inatsugi R."/>
            <person name="Schlapbach R."/>
            <person name="Sreeman S.M."/>
            <person name="Shimizu K.K."/>
        </authorList>
    </citation>
    <scope>NUCLEOTIDE SEQUENCE</scope>
</reference>
<feature type="compositionally biased region" description="Polar residues" evidence="1">
    <location>
        <begin position="597"/>
        <end position="608"/>
    </location>
</feature>
<feature type="compositionally biased region" description="Polar residues" evidence="1">
    <location>
        <begin position="639"/>
        <end position="649"/>
    </location>
</feature>
<dbReference type="CDD" id="cd04480">
    <property type="entry name" value="RPA1_DBD_A_like"/>
    <property type="match status" value="1"/>
</dbReference>
<sequence>MLAVCPLWRFTCFRVVSFNPLHQRACPGRLSSRSLCALFGSVTQFGPIYIGFNSFARSMLVGPPPLCMNSGFPGCFRSPRSLAGANVLLCFALCVLPSYLHNDNFSFLSLDTVLIVDVAAWVLLNLPFAVVPPCFDLRCWFDLFLHVRGPSGPRTATAFQCLSTMPATRPGGTRSLHLRSSASSSQSALSVRAGCGSWLRSWPGAWAWTEPWCPSSSVVACFFLHFTSRAMWVHPTMAYFSVRYDALFAFDLAVLIRLRLKSDCDHGCYVTAGDHFCPLLPRSESSTNRSKGMQHVMLKTITPESHQWTVRTRVVRFCEYLSNDDPPRTLRIDLILLDEEGKAMKGQIPENWVDLFRPQLKEDNIYYIQYFQVRYARNIYQPVDHAYMMRFTAHTRVYEVTNVPDHFPLYAHAAAPFDVLRSRIGINEYCSDVIGVFTRCSHVKTQNTRGGPKLHRNVYITDGRWYVNPMLPEVAALQDRYRLSVIVMDPTPPAADENETTVELVFFGSTAEEIIGIPVAALIASQAGVGAFLPTRITSLYGKVFELRISVSPGSLQRVNITYQVDSVVRIPNLALPAADVTLPVPKSSGQPKEADTTTTSMNQQVSTVVLPEKQSESKKSADPGSAKLISHTEHSTKGDSSNVGTQKVASHGVHNLKRPLDELEDDNVQASTTTIERHARRKVDFGDSIDDE</sequence>
<evidence type="ECO:0000256" key="1">
    <source>
        <dbReference type="SAM" id="MobiDB-lite"/>
    </source>
</evidence>
<dbReference type="PANTHER" id="PTHR47165">
    <property type="entry name" value="OS03G0429900 PROTEIN"/>
    <property type="match status" value="1"/>
</dbReference>
<dbReference type="Proteomes" id="UP001054889">
    <property type="component" value="Unassembled WGS sequence"/>
</dbReference>
<evidence type="ECO:0000259" key="2">
    <source>
        <dbReference type="Pfam" id="PF02721"/>
    </source>
</evidence>
<feature type="domain" description="Replication protein A 70 kDa DNA-binding subunit B/D first OB fold" evidence="2">
    <location>
        <begin position="295"/>
        <end position="398"/>
    </location>
</feature>
<evidence type="ECO:0000313" key="3">
    <source>
        <dbReference type="EMBL" id="GJN22419.1"/>
    </source>
</evidence>
<dbReference type="Gene3D" id="2.40.50.140">
    <property type="entry name" value="Nucleic acid-binding proteins"/>
    <property type="match status" value="2"/>
</dbReference>
<evidence type="ECO:0000313" key="4">
    <source>
        <dbReference type="Proteomes" id="UP001054889"/>
    </source>
</evidence>
<dbReference type="PANTHER" id="PTHR47165:SF4">
    <property type="entry name" value="OS03G0429900 PROTEIN"/>
    <property type="match status" value="1"/>
</dbReference>
<dbReference type="SUPFAM" id="SSF50249">
    <property type="entry name" value="Nucleic acid-binding proteins"/>
    <property type="match status" value="2"/>
</dbReference>
<name>A0AAV5EGZ8_ELECO</name>
<organism evidence="3 4">
    <name type="scientific">Eleusine coracana subsp. coracana</name>
    <dbReference type="NCBI Taxonomy" id="191504"/>
    <lineage>
        <taxon>Eukaryota</taxon>
        <taxon>Viridiplantae</taxon>
        <taxon>Streptophyta</taxon>
        <taxon>Embryophyta</taxon>
        <taxon>Tracheophyta</taxon>
        <taxon>Spermatophyta</taxon>
        <taxon>Magnoliopsida</taxon>
        <taxon>Liliopsida</taxon>
        <taxon>Poales</taxon>
        <taxon>Poaceae</taxon>
        <taxon>PACMAD clade</taxon>
        <taxon>Chloridoideae</taxon>
        <taxon>Cynodonteae</taxon>
        <taxon>Eleusininae</taxon>
        <taxon>Eleusine</taxon>
    </lineage>
</organism>
<protein>
    <recommendedName>
        <fullName evidence="2">Replication protein A 70 kDa DNA-binding subunit B/D first OB fold domain-containing protein</fullName>
    </recommendedName>
</protein>
<keyword evidence="4" id="KW-1185">Reference proteome</keyword>
<proteinExistence type="predicted"/>
<dbReference type="InterPro" id="IPR012340">
    <property type="entry name" value="NA-bd_OB-fold"/>
</dbReference>
<accession>A0AAV5EGZ8</accession>
<gene>
    <name evidence="3" type="primary">gb09978</name>
    <name evidence="3" type="ORF">PR202_gb09978</name>
</gene>